<evidence type="ECO:0000313" key="3">
    <source>
        <dbReference type="Proteomes" id="UP000660262"/>
    </source>
</evidence>
<proteinExistence type="predicted"/>
<organism evidence="2 3">
    <name type="scientific">Pycnococcus provasolii</name>
    <dbReference type="NCBI Taxonomy" id="41880"/>
    <lineage>
        <taxon>Eukaryota</taxon>
        <taxon>Viridiplantae</taxon>
        <taxon>Chlorophyta</taxon>
        <taxon>Pseudoscourfieldiophyceae</taxon>
        <taxon>Pseudoscourfieldiales</taxon>
        <taxon>Pycnococcaceae</taxon>
        <taxon>Pycnococcus</taxon>
    </lineage>
</organism>
<sequence length="443" mass="46067">MAFKPYSDRPALCPSLDKENLVGICKTAEPKGNNNNTLTVRSFEQLPSIVVEPGAGKVDLKLAHAGDSSLETTQVPSNDDATQQNRVSLQPTFGECLSALRKTSLLDFTVDGASSGKHSAILQRSLPKVEDGALTEAAAAAVAALQAPRSMEEAALAVLPKLSHLGKHREKFTGTLALPAENDADGQAAAHTSNSTTPTSSSSHYLPGTGKGGRNMPVVPQPLRAVAPAITPNALAAATAVFALGAHIAGLENLPADALPSLLGAPPPPPPPPPPAPGAPPPPPPPPAPGAGVTNVPPPPPPLPRSLAGDASLGAGGAGALQGGARARSLPRLNDSGVAKPVKPPPLLTRTGKKRRTSLNYRYVVDYTSSRAQTDANQGERFKRCPTCRKMKKGRCGTAEAHPTCYRLTNQPGWASRSGDQSSWGRRVAGENGEYEEYEQMDY</sequence>
<evidence type="ECO:0000313" key="2">
    <source>
        <dbReference type="EMBL" id="GHP04659.1"/>
    </source>
</evidence>
<name>A0A830HH72_9CHLO</name>
<keyword evidence="3" id="KW-1185">Reference proteome</keyword>
<dbReference type="GO" id="GO:0030041">
    <property type="term" value="P:actin filament polymerization"/>
    <property type="evidence" value="ECO:0007669"/>
    <property type="project" value="TreeGrafter"/>
</dbReference>
<feature type="compositionally biased region" description="Pro residues" evidence="1">
    <location>
        <begin position="265"/>
        <end position="289"/>
    </location>
</feature>
<evidence type="ECO:0000256" key="1">
    <source>
        <dbReference type="SAM" id="MobiDB-lite"/>
    </source>
</evidence>
<gene>
    <name evidence="2" type="ORF">PPROV_000341300</name>
</gene>
<dbReference type="PANTHER" id="PTHR45691:SF6">
    <property type="entry name" value="PROTEIN DIAPHANOUS"/>
    <property type="match status" value="1"/>
</dbReference>
<dbReference type="EMBL" id="BNJQ01000008">
    <property type="protein sequence ID" value="GHP04659.1"/>
    <property type="molecule type" value="Genomic_DNA"/>
</dbReference>
<dbReference type="InterPro" id="IPR051412">
    <property type="entry name" value="Formin_Homology_Diaphanous_sf"/>
</dbReference>
<dbReference type="PANTHER" id="PTHR45691">
    <property type="entry name" value="PROTEIN DIAPHANOUS"/>
    <property type="match status" value="1"/>
</dbReference>
<reference evidence="2" key="1">
    <citation type="submission" date="2020-10" db="EMBL/GenBank/DDBJ databases">
        <title>Unveiling of a novel bifunctional photoreceptor, Dualchrome1, isolated from a cosmopolitan green alga.</title>
        <authorList>
            <person name="Suzuki S."/>
            <person name="Kawachi M."/>
        </authorList>
    </citation>
    <scope>NUCLEOTIDE SEQUENCE</scope>
    <source>
        <strain evidence="2">NIES 2893</strain>
    </source>
</reference>
<feature type="compositionally biased region" description="Polar residues" evidence="1">
    <location>
        <begin position="408"/>
        <end position="424"/>
    </location>
</feature>
<feature type="region of interest" description="Disordered" evidence="1">
    <location>
        <begin position="408"/>
        <end position="443"/>
    </location>
</feature>
<feature type="compositionally biased region" description="Acidic residues" evidence="1">
    <location>
        <begin position="433"/>
        <end position="443"/>
    </location>
</feature>
<accession>A0A830HH72</accession>
<protein>
    <submittedName>
        <fullName evidence="2">Uncharacterized protein</fullName>
    </submittedName>
</protein>
<comment type="caution">
    <text evidence="2">The sequence shown here is derived from an EMBL/GenBank/DDBJ whole genome shotgun (WGS) entry which is preliminary data.</text>
</comment>
<feature type="compositionally biased region" description="Low complexity" evidence="1">
    <location>
        <begin position="192"/>
        <end position="203"/>
    </location>
</feature>
<dbReference type="GO" id="GO:0005884">
    <property type="term" value="C:actin filament"/>
    <property type="evidence" value="ECO:0007669"/>
    <property type="project" value="TreeGrafter"/>
</dbReference>
<dbReference type="AlphaFoldDB" id="A0A830HH72"/>
<dbReference type="Proteomes" id="UP000660262">
    <property type="component" value="Unassembled WGS sequence"/>
</dbReference>
<feature type="region of interest" description="Disordered" evidence="1">
    <location>
        <begin position="184"/>
        <end position="219"/>
    </location>
</feature>
<feature type="region of interest" description="Disordered" evidence="1">
    <location>
        <begin position="260"/>
        <end position="355"/>
    </location>
</feature>